<accession>A0A915I5I5</accession>
<sequence length="248" mass="26989">YASLRGALSIVWSTPFGPVASVSSIPSVKILGSRVASTHLSETRFALIPIARYDISREAGSSIGAGVWPIAVAEYDMSREAGSSIKAGIRPIAIAEYDISWEAGSSIRAGVWPIAAANYDISREAGFTIPAHIRLIIVLTPITDCDIPRKAGSWIWSIVPRTRLFAIFIAITDCDIAWLMIIRSIIAGTWRFVPIGTTTYFVGVLPFDIAAENFFCEYCSTCNRNKCNSSTLTYLGIVAGIIHKLVRK</sequence>
<dbReference type="WBParaSite" id="nRc.2.0.1.t08649-RA">
    <property type="protein sequence ID" value="nRc.2.0.1.t08649-RA"/>
    <property type="gene ID" value="nRc.2.0.1.g08649"/>
</dbReference>
<protein>
    <submittedName>
        <fullName evidence="2">Uncharacterized protein</fullName>
    </submittedName>
</protein>
<dbReference type="Proteomes" id="UP000887565">
    <property type="component" value="Unplaced"/>
</dbReference>
<evidence type="ECO:0000313" key="2">
    <source>
        <dbReference type="WBParaSite" id="nRc.2.0.1.t08649-RA"/>
    </source>
</evidence>
<name>A0A915I5I5_ROMCU</name>
<reference evidence="2" key="1">
    <citation type="submission" date="2022-11" db="UniProtKB">
        <authorList>
            <consortium name="WormBaseParasite"/>
        </authorList>
    </citation>
    <scope>IDENTIFICATION</scope>
</reference>
<keyword evidence="1" id="KW-1185">Reference proteome</keyword>
<dbReference type="AlphaFoldDB" id="A0A915I5I5"/>
<proteinExistence type="predicted"/>
<organism evidence="1 2">
    <name type="scientific">Romanomermis culicivorax</name>
    <name type="common">Nematode worm</name>
    <dbReference type="NCBI Taxonomy" id="13658"/>
    <lineage>
        <taxon>Eukaryota</taxon>
        <taxon>Metazoa</taxon>
        <taxon>Ecdysozoa</taxon>
        <taxon>Nematoda</taxon>
        <taxon>Enoplea</taxon>
        <taxon>Dorylaimia</taxon>
        <taxon>Mermithida</taxon>
        <taxon>Mermithoidea</taxon>
        <taxon>Mermithidae</taxon>
        <taxon>Romanomermis</taxon>
    </lineage>
</organism>
<evidence type="ECO:0000313" key="1">
    <source>
        <dbReference type="Proteomes" id="UP000887565"/>
    </source>
</evidence>